<dbReference type="RefSeq" id="WP_071908122.1">
    <property type="nucleotide sequence ID" value="NZ_LT607757.1"/>
</dbReference>
<keyword evidence="1" id="KW-0238">DNA-binding</keyword>
<dbReference type="KEGG" id="mcub:MCBB_PMCBBP0001"/>
<dbReference type="Gene3D" id="1.10.10.10">
    <property type="entry name" value="Winged helix-like DNA-binding domain superfamily/Winged helix DNA-binding domain"/>
    <property type="match status" value="1"/>
</dbReference>
<gene>
    <name evidence="1" type="ORF">MCBB_PMCBBP0001</name>
</gene>
<dbReference type="AlphaFoldDB" id="A0A1D3L5L3"/>
<geneLocation type="plasmid" evidence="2">
    <name>ii</name>
</geneLocation>
<reference evidence="1 2" key="1">
    <citation type="submission" date="2016-08" db="EMBL/GenBank/DDBJ databases">
        <authorList>
            <person name="Seilhamer J.J."/>
        </authorList>
    </citation>
    <scope>NUCLEOTIDE SEQUENCE [LARGE SCALE GENOMIC DNA]</scope>
    <source>
        <strain evidence="1">Buetzberg</strain>
        <plasmid evidence="2">Plasmid ii</plasmid>
    </source>
</reference>
<dbReference type="Proteomes" id="UP000094707">
    <property type="component" value="Plasmid II"/>
</dbReference>
<accession>A0A1D3L5L3</accession>
<protein>
    <submittedName>
        <fullName evidence="1">Putative transcription regulator (Winged helix DNA-binding domain)</fullName>
    </submittedName>
</protein>
<dbReference type="GeneID" id="30413211"/>
<organism evidence="1 2">
    <name type="scientific">Methanobacterium congolense</name>
    <dbReference type="NCBI Taxonomy" id="118062"/>
    <lineage>
        <taxon>Archaea</taxon>
        <taxon>Methanobacteriati</taxon>
        <taxon>Methanobacteriota</taxon>
        <taxon>Methanomada group</taxon>
        <taxon>Methanobacteria</taxon>
        <taxon>Methanobacteriales</taxon>
        <taxon>Methanobacteriaceae</taxon>
        <taxon>Methanobacterium</taxon>
    </lineage>
</organism>
<dbReference type="EMBL" id="LT607757">
    <property type="protein sequence ID" value="SCG86911.1"/>
    <property type="molecule type" value="Genomic_DNA"/>
</dbReference>
<proteinExistence type="predicted"/>
<dbReference type="InterPro" id="IPR036390">
    <property type="entry name" value="WH_DNA-bd_sf"/>
</dbReference>
<name>A0A1D3L5L3_9EURY</name>
<dbReference type="GO" id="GO:0003677">
    <property type="term" value="F:DNA binding"/>
    <property type="evidence" value="ECO:0007669"/>
    <property type="project" value="UniProtKB-KW"/>
</dbReference>
<dbReference type="OrthoDB" id="74749at2157"/>
<keyword evidence="2" id="KW-1185">Reference proteome</keyword>
<dbReference type="SUPFAM" id="SSF46785">
    <property type="entry name" value="Winged helix' DNA-binding domain"/>
    <property type="match status" value="1"/>
</dbReference>
<sequence length="89" mass="10183">MEEKLIKAVSHIKASKYRYKIMISISNKIKLPSEISRDVGIRLNHVSAVLNDLKSHELVECLNEDAKKGRLYKLTKLGKNAIQIIDDQH</sequence>
<evidence type="ECO:0000313" key="2">
    <source>
        <dbReference type="Proteomes" id="UP000094707"/>
    </source>
</evidence>
<dbReference type="InterPro" id="IPR036388">
    <property type="entry name" value="WH-like_DNA-bd_sf"/>
</dbReference>
<evidence type="ECO:0000313" key="1">
    <source>
        <dbReference type="EMBL" id="SCG86911.1"/>
    </source>
</evidence>